<feature type="transmembrane region" description="Helical" evidence="5">
    <location>
        <begin position="220"/>
        <end position="238"/>
    </location>
</feature>
<evidence type="ECO:0000256" key="3">
    <source>
        <dbReference type="ARBA" id="ARBA00022989"/>
    </source>
</evidence>
<dbReference type="OrthoDB" id="1277691at2759"/>
<dbReference type="Pfam" id="PF01027">
    <property type="entry name" value="Bax1-I"/>
    <property type="match status" value="1"/>
</dbReference>
<feature type="transmembrane region" description="Helical" evidence="5">
    <location>
        <begin position="161"/>
        <end position="182"/>
    </location>
</feature>
<feature type="transmembrane region" description="Helical" evidence="5">
    <location>
        <begin position="93"/>
        <end position="111"/>
    </location>
</feature>
<feature type="transmembrane region" description="Helical" evidence="5">
    <location>
        <begin position="274"/>
        <end position="295"/>
    </location>
</feature>
<keyword evidence="3 5" id="KW-1133">Transmembrane helix</keyword>
<evidence type="ECO:0000256" key="4">
    <source>
        <dbReference type="ARBA" id="ARBA00023136"/>
    </source>
</evidence>
<dbReference type="AlphaFoldDB" id="A0A286UT57"/>
<keyword evidence="2 5" id="KW-0812">Transmembrane</keyword>
<reference evidence="6 7" key="1">
    <citation type="journal article" date="2017" name="Mol. Ecol.">
        <title>Comparative and population genomic landscape of Phellinus noxius: A hypervariable fungus causing root rot in trees.</title>
        <authorList>
            <person name="Chung C.L."/>
            <person name="Lee T.J."/>
            <person name="Akiba M."/>
            <person name="Lee H.H."/>
            <person name="Kuo T.H."/>
            <person name="Liu D."/>
            <person name="Ke H.M."/>
            <person name="Yokoi T."/>
            <person name="Roa M.B."/>
            <person name="Lu M.J."/>
            <person name="Chang Y.Y."/>
            <person name="Ann P.J."/>
            <person name="Tsai J.N."/>
            <person name="Chen C.Y."/>
            <person name="Tzean S.S."/>
            <person name="Ota Y."/>
            <person name="Hattori T."/>
            <person name="Sahashi N."/>
            <person name="Liou R.F."/>
            <person name="Kikuchi T."/>
            <person name="Tsai I.J."/>
        </authorList>
    </citation>
    <scope>NUCLEOTIDE SEQUENCE [LARGE SCALE GENOMIC DNA]</scope>
    <source>
        <strain evidence="6 7">FFPRI411160</strain>
    </source>
</reference>
<evidence type="ECO:0000256" key="2">
    <source>
        <dbReference type="ARBA" id="ARBA00022692"/>
    </source>
</evidence>
<dbReference type="InterPro" id="IPR006214">
    <property type="entry name" value="Bax_inhibitor_1-related"/>
</dbReference>
<evidence type="ECO:0000256" key="1">
    <source>
        <dbReference type="ARBA" id="ARBA00004141"/>
    </source>
</evidence>
<evidence type="ECO:0000256" key="5">
    <source>
        <dbReference type="RuleBase" id="RU004379"/>
    </source>
</evidence>
<dbReference type="InParanoid" id="A0A286UT57"/>
<sequence>MLQVRLLTTLRPARTFVAPSFRAHASSFHSKATNSGQTKNFLRSGLLSAGTFNAASKGKTVLGTLVFQNFRRGLTTDGGVITQRSQADAWKRLGITVGVVAGSVVVANLFLNRETRDALSAVEKSYLNESFQYTGGGLAITAIAARMMFKSGFAFRVMSANPWLVLGVSLVGSIGSMLGVYYTPPENTVQKHLFWLGFNACQAATLSPLFFLNPAILSRAALYTAGVLGSLSYVGATASNDKFLYMGGPLLAGVSVVALSSLAPLVLPLGMRGLAITEAITLYGGLAVFGGFVLYDTQKILAHARMSAAGLIPRDPMKESIALELDFINIFIRIVQILAMQQNRKK</sequence>
<evidence type="ECO:0000313" key="6">
    <source>
        <dbReference type="EMBL" id="PAV22749.1"/>
    </source>
</evidence>
<feature type="transmembrane region" description="Helical" evidence="5">
    <location>
        <begin position="131"/>
        <end position="149"/>
    </location>
</feature>
<dbReference type="STRING" id="2282107.A0A286UT57"/>
<feature type="transmembrane region" description="Helical" evidence="5">
    <location>
        <begin position="244"/>
        <end position="267"/>
    </location>
</feature>
<protein>
    <submittedName>
        <fullName evidence="6">Bax inhibitor family</fullName>
    </submittedName>
</protein>
<organism evidence="6 7">
    <name type="scientific">Pyrrhoderma noxium</name>
    <dbReference type="NCBI Taxonomy" id="2282107"/>
    <lineage>
        <taxon>Eukaryota</taxon>
        <taxon>Fungi</taxon>
        <taxon>Dikarya</taxon>
        <taxon>Basidiomycota</taxon>
        <taxon>Agaricomycotina</taxon>
        <taxon>Agaricomycetes</taxon>
        <taxon>Hymenochaetales</taxon>
        <taxon>Hymenochaetaceae</taxon>
        <taxon>Pyrrhoderma</taxon>
    </lineage>
</organism>
<evidence type="ECO:0000313" key="7">
    <source>
        <dbReference type="Proteomes" id="UP000217199"/>
    </source>
</evidence>
<dbReference type="Proteomes" id="UP000217199">
    <property type="component" value="Unassembled WGS sequence"/>
</dbReference>
<name>A0A286UT57_9AGAM</name>
<dbReference type="PANTHER" id="PTHR23291:SF112">
    <property type="entry name" value="GROWTH HORMONE-INDUCIBLE TRANSMEMBRANE PROTEIN"/>
    <property type="match status" value="1"/>
</dbReference>
<proteinExistence type="inferred from homology"/>
<keyword evidence="4 5" id="KW-0472">Membrane</keyword>
<gene>
    <name evidence="6" type="ORF">PNOK_0270600</name>
</gene>
<dbReference type="EMBL" id="NBII01000002">
    <property type="protein sequence ID" value="PAV22749.1"/>
    <property type="molecule type" value="Genomic_DNA"/>
</dbReference>
<comment type="caution">
    <text evidence="6">The sequence shown here is derived from an EMBL/GenBank/DDBJ whole genome shotgun (WGS) entry which is preliminary data.</text>
</comment>
<comment type="similarity">
    <text evidence="5">Belongs to the BI1 family.</text>
</comment>
<dbReference type="PANTHER" id="PTHR23291">
    <property type="entry name" value="BAX INHIBITOR-RELATED"/>
    <property type="match status" value="1"/>
</dbReference>
<comment type="subcellular location">
    <subcellularLocation>
        <location evidence="1">Membrane</location>
        <topology evidence="1">Multi-pass membrane protein</topology>
    </subcellularLocation>
</comment>
<dbReference type="GO" id="GO:0005743">
    <property type="term" value="C:mitochondrial inner membrane"/>
    <property type="evidence" value="ECO:0007669"/>
    <property type="project" value="TreeGrafter"/>
</dbReference>
<keyword evidence="7" id="KW-1185">Reference proteome</keyword>
<accession>A0A286UT57</accession>